<dbReference type="OrthoDB" id="653026at2759"/>
<feature type="region of interest" description="Disordered" evidence="1">
    <location>
        <begin position="1"/>
        <end position="87"/>
    </location>
</feature>
<accession>A0A6G1BKF1</accession>
<dbReference type="Proteomes" id="UP000479710">
    <property type="component" value="Unassembled WGS sequence"/>
</dbReference>
<evidence type="ECO:0000256" key="1">
    <source>
        <dbReference type="SAM" id="MobiDB-lite"/>
    </source>
</evidence>
<evidence type="ECO:0000313" key="2">
    <source>
        <dbReference type="EMBL" id="KAF0888197.1"/>
    </source>
</evidence>
<dbReference type="AlphaFoldDB" id="A0A6G1BKF1"/>
<evidence type="ECO:0000313" key="3">
    <source>
        <dbReference type="Proteomes" id="UP000479710"/>
    </source>
</evidence>
<organism evidence="2 3">
    <name type="scientific">Oryza meyeriana var. granulata</name>
    <dbReference type="NCBI Taxonomy" id="110450"/>
    <lineage>
        <taxon>Eukaryota</taxon>
        <taxon>Viridiplantae</taxon>
        <taxon>Streptophyta</taxon>
        <taxon>Embryophyta</taxon>
        <taxon>Tracheophyta</taxon>
        <taxon>Spermatophyta</taxon>
        <taxon>Magnoliopsida</taxon>
        <taxon>Liliopsida</taxon>
        <taxon>Poales</taxon>
        <taxon>Poaceae</taxon>
        <taxon>BOP clade</taxon>
        <taxon>Oryzoideae</taxon>
        <taxon>Oryzeae</taxon>
        <taxon>Oryzinae</taxon>
        <taxon>Oryza</taxon>
        <taxon>Oryza meyeriana</taxon>
    </lineage>
</organism>
<sequence>METPANRAHGVAAGREPSSGADGGAPPVAKQEEKKQAGQRDGEDVAASSPAVAKEEGKKAATATARPLPHQQVPQPADVYNPELERL</sequence>
<protein>
    <submittedName>
        <fullName evidence="2">Uncharacterized protein</fullName>
    </submittedName>
</protein>
<proteinExistence type="predicted"/>
<keyword evidence="3" id="KW-1185">Reference proteome</keyword>
<comment type="caution">
    <text evidence="2">The sequence shown here is derived from an EMBL/GenBank/DDBJ whole genome shotgun (WGS) entry which is preliminary data.</text>
</comment>
<name>A0A6G1BKF1_9ORYZ</name>
<dbReference type="EMBL" id="SPHZ02000012">
    <property type="protein sequence ID" value="KAF0888197.1"/>
    <property type="molecule type" value="Genomic_DNA"/>
</dbReference>
<gene>
    <name evidence="2" type="ORF">E2562_013653</name>
</gene>
<feature type="compositionally biased region" description="Basic and acidic residues" evidence="1">
    <location>
        <begin position="30"/>
        <end position="43"/>
    </location>
</feature>
<reference evidence="2 3" key="1">
    <citation type="submission" date="2019-11" db="EMBL/GenBank/DDBJ databases">
        <title>Whole genome sequence of Oryza granulata.</title>
        <authorList>
            <person name="Li W."/>
        </authorList>
    </citation>
    <scope>NUCLEOTIDE SEQUENCE [LARGE SCALE GENOMIC DNA]</scope>
    <source>
        <strain evidence="3">cv. Menghai</strain>
        <tissue evidence="2">Leaf</tissue>
    </source>
</reference>